<accession>A0A544VZ51</accession>
<dbReference type="InterPro" id="IPR036188">
    <property type="entry name" value="FAD/NAD-bd_sf"/>
</dbReference>
<evidence type="ECO:0000256" key="1">
    <source>
        <dbReference type="ARBA" id="ARBA00023002"/>
    </source>
</evidence>
<keyword evidence="4" id="KW-1185">Reference proteome</keyword>
<proteinExistence type="predicted"/>
<keyword evidence="1" id="KW-0560">Oxidoreductase</keyword>
<dbReference type="AlphaFoldDB" id="A0A544VZ51"/>
<dbReference type="Gene3D" id="3.30.9.10">
    <property type="entry name" value="D-Amino Acid Oxidase, subunit A, domain 2"/>
    <property type="match status" value="1"/>
</dbReference>
<dbReference type="RefSeq" id="WP_142553331.1">
    <property type="nucleotide sequence ID" value="NZ_VIFX01000022.1"/>
</dbReference>
<dbReference type="Pfam" id="PF01266">
    <property type="entry name" value="DAO"/>
    <property type="match status" value="1"/>
</dbReference>
<evidence type="ECO:0000259" key="2">
    <source>
        <dbReference type="Pfam" id="PF01266"/>
    </source>
</evidence>
<evidence type="ECO:0000313" key="3">
    <source>
        <dbReference type="EMBL" id="TQR85244.1"/>
    </source>
</evidence>
<dbReference type="SUPFAM" id="SSF51905">
    <property type="entry name" value="FAD/NAD(P)-binding domain"/>
    <property type="match status" value="1"/>
</dbReference>
<dbReference type="Gene3D" id="3.50.50.60">
    <property type="entry name" value="FAD/NAD(P)-binding domain"/>
    <property type="match status" value="1"/>
</dbReference>
<comment type="caution">
    <text evidence="3">The sequence shown here is derived from an EMBL/GenBank/DDBJ whole genome shotgun (WGS) entry which is preliminary data.</text>
</comment>
<dbReference type="Proteomes" id="UP000315759">
    <property type="component" value="Unassembled WGS sequence"/>
</dbReference>
<feature type="domain" description="FAD dependent oxidoreductase" evidence="2">
    <location>
        <begin position="6"/>
        <end position="361"/>
    </location>
</feature>
<reference evidence="3 4" key="1">
    <citation type="submission" date="2018-10" db="EMBL/GenBank/DDBJ databases">
        <title>Draft genome of Mycobacterium hodleri strain B.</title>
        <authorList>
            <person name="Amande T.J."/>
            <person name="Mcgenity T.J."/>
        </authorList>
    </citation>
    <scope>NUCLEOTIDE SEQUENCE [LARGE SCALE GENOMIC DNA]</scope>
    <source>
        <strain evidence="3 4">B</strain>
    </source>
</reference>
<evidence type="ECO:0000313" key="4">
    <source>
        <dbReference type="Proteomes" id="UP000315759"/>
    </source>
</evidence>
<dbReference type="PANTHER" id="PTHR13847:SF287">
    <property type="entry name" value="FAD-DEPENDENT OXIDOREDUCTASE DOMAIN-CONTAINING PROTEIN 1"/>
    <property type="match status" value="1"/>
</dbReference>
<gene>
    <name evidence="3" type="ORF">D8S82_17660</name>
</gene>
<sequence length="391" mass="41659">MTTAPKVVVIGAGVLGLSTALELVNRGVTDVHVIERSHPGEGSSGRSVGMVETQYFRADDVEARVYGRRFYDRMAADHGLGFVACGYLRLGSTTDDIASFEGSVATQRQFGVDDAKVLTVEEISHRWPQLVTADRIGGLYGESDGYIDGYEYCTLAARQIRAAGARISTNCDLLGAVTAADGRWKVVTSTETFVADVVVNAAGAWGAIVGERLGAPVALHPQLHGAVTVDLRTPMEPLLPFVMDYVPDSGTDGVYFRAERANQLIAGLHTDEGVHEAVSPDVRLRRVSEDDVERVLTLMAERLNVVDDLTVSGSWQGIYPMSPDHRPIVGRHPEQPTVVCALGAGGSGIQLAPAIGLVAAEAVLDSVPTFAWSSAWAPDRVTAGIPSRPIV</sequence>
<dbReference type="GO" id="GO:0005737">
    <property type="term" value="C:cytoplasm"/>
    <property type="evidence" value="ECO:0007669"/>
    <property type="project" value="TreeGrafter"/>
</dbReference>
<name>A0A544VZ51_9MYCO</name>
<dbReference type="EMBL" id="VIFX01000022">
    <property type="protein sequence ID" value="TQR85244.1"/>
    <property type="molecule type" value="Genomic_DNA"/>
</dbReference>
<dbReference type="PANTHER" id="PTHR13847">
    <property type="entry name" value="SARCOSINE DEHYDROGENASE-RELATED"/>
    <property type="match status" value="1"/>
</dbReference>
<protein>
    <submittedName>
        <fullName evidence="3">FAD-binding oxidoreductase</fullName>
    </submittedName>
</protein>
<dbReference type="InterPro" id="IPR006076">
    <property type="entry name" value="FAD-dep_OxRdtase"/>
</dbReference>
<organism evidence="3 4">
    <name type="scientific">Mycolicibacterium hodleri</name>
    <dbReference type="NCBI Taxonomy" id="49897"/>
    <lineage>
        <taxon>Bacteria</taxon>
        <taxon>Bacillati</taxon>
        <taxon>Actinomycetota</taxon>
        <taxon>Actinomycetes</taxon>
        <taxon>Mycobacteriales</taxon>
        <taxon>Mycobacteriaceae</taxon>
        <taxon>Mycolicibacterium</taxon>
    </lineage>
</organism>
<dbReference type="GO" id="GO:0016491">
    <property type="term" value="F:oxidoreductase activity"/>
    <property type="evidence" value="ECO:0007669"/>
    <property type="project" value="UniProtKB-KW"/>
</dbReference>